<dbReference type="InterPro" id="IPR013154">
    <property type="entry name" value="ADH-like_N"/>
</dbReference>
<dbReference type="Gene3D" id="3.40.50.720">
    <property type="entry name" value="NAD(P)-binding Rossmann-like Domain"/>
    <property type="match status" value="1"/>
</dbReference>
<dbReference type="InterPro" id="IPR020843">
    <property type="entry name" value="ER"/>
</dbReference>
<dbReference type="InterPro" id="IPR036291">
    <property type="entry name" value="NAD(P)-bd_dom_sf"/>
</dbReference>
<evidence type="ECO:0000313" key="4">
    <source>
        <dbReference type="Proteomes" id="UP000604765"/>
    </source>
</evidence>
<name>A0ABQ3W279_9LACO</name>
<dbReference type="PROSITE" id="PS01162">
    <property type="entry name" value="QOR_ZETA_CRYSTAL"/>
    <property type="match status" value="1"/>
</dbReference>
<dbReference type="EMBL" id="BNJR01000016">
    <property type="protein sequence ID" value="GHP14396.1"/>
    <property type="molecule type" value="Genomic_DNA"/>
</dbReference>
<dbReference type="Gene3D" id="3.90.180.10">
    <property type="entry name" value="Medium-chain alcohol dehydrogenases, catalytic domain"/>
    <property type="match status" value="1"/>
</dbReference>
<dbReference type="SUPFAM" id="SSF50129">
    <property type="entry name" value="GroES-like"/>
    <property type="match status" value="1"/>
</dbReference>
<keyword evidence="1" id="KW-0560">Oxidoreductase</keyword>
<dbReference type="InterPro" id="IPR011032">
    <property type="entry name" value="GroES-like_sf"/>
</dbReference>
<dbReference type="PANTHER" id="PTHR11695:SF294">
    <property type="entry name" value="RETICULON-4-INTERACTING PROTEIN 1, MITOCHONDRIAL"/>
    <property type="match status" value="1"/>
</dbReference>
<protein>
    <submittedName>
        <fullName evidence="3">NADPH:quinone reductase</fullName>
    </submittedName>
</protein>
<organism evidence="3 4">
    <name type="scientific">Lentilactobacillus fungorum</name>
    <dbReference type="NCBI Taxonomy" id="2201250"/>
    <lineage>
        <taxon>Bacteria</taxon>
        <taxon>Bacillati</taxon>
        <taxon>Bacillota</taxon>
        <taxon>Bacilli</taxon>
        <taxon>Lactobacillales</taxon>
        <taxon>Lactobacillaceae</taxon>
        <taxon>Lentilactobacillus</taxon>
    </lineage>
</organism>
<feature type="domain" description="Enoyl reductase (ER)" evidence="2">
    <location>
        <begin position="14"/>
        <end position="333"/>
    </location>
</feature>
<proteinExistence type="predicted"/>
<evidence type="ECO:0000256" key="1">
    <source>
        <dbReference type="ARBA" id="ARBA00023002"/>
    </source>
</evidence>
<dbReference type="SUPFAM" id="SSF51735">
    <property type="entry name" value="NAD(P)-binding Rossmann-fold domains"/>
    <property type="match status" value="1"/>
</dbReference>
<gene>
    <name evidence="3" type="ORF">YK48G_18210</name>
</gene>
<dbReference type="InterPro" id="IPR002364">
    <property type="entry name" value="Quin_OxRdtase/zeta-crystal_CS"/>
</dbReference>
<dbReference type="SMART" id="SM00829">
    <property type="entry name" value="PKS_ER"/>
    <property type="match status" value="1"/>
</dbReference>
<sequence>MTQQMKAAVINHYGQSIPKITSVPIPQVGAGDILVKIIAASVNPIDLKTQAGQLKMLLHYQMPLILGSDFAGIVVKVGKGVRHFQVGDQVYGRVPKDRIGTFAEYVAVDETAVAMKPANLTFAQAAAVPLVGLTSYQALVDIMRIRPGDKVLIQAGSGGIGTVAIQLAKLKGAFVTTTTSAKNSDWVRQLGADQIIDYHQENFAEVLRDYDAVFDTLGGQALADAFRIVKPGGQVVSLSGMPDERFARAYGLPRWKQWLFRLAARKFHRLENQTGARYHFLFMTPSGRELTELTSLIEQGKLHPVIDRQFSLTDIQAAFEYSRSHRAKGKIVIEVDTSKN</sequence>
<evidence type="ECO:0000313" key="3">
    <source>
        <dbReference type="EMBL" id="GHP14396.1"/>
    </source>
</evidence>
<dbReference type="Pfam" id="PF13602">
    <property type="entry name" value="ADH_zinc_N_2"/>
    <property type="match status" value="1"/>
</dbReference>
<dbReference type="Proteomes" id="UP000604765">
    <property type="component" value="Unassembled WGS sequence"/>
</dbReference>
<dbReference type="PANTHER" id="PTHR11695">
    <property type="entry name" value="ALCOHOL DEHYDROGENASE RELATED"/>
    <property type="match status" value="1"/>
</dbReference>
<evidence type="ECO:0000259" key="2">
    <source>
        <dbReference type="SMART" id="SM00829"/>
    </source>
</evidence>
<comment type="caution">
    <text evidence="3">The sequence shown here is derived from an EMBL/GenBank/DDBJ whole genome shotgun (WGS) entry which is preliminary data.</text>
</comment>
<reference evidence="3 4" key="1">
    <citation type="journal article" date="2021" name="Int. J. Syst. Evol. Microbiol.">
        <title>Lentilactobacillus fungorum sp. nov., isolated from spent mushroom substrates.</title>
        <authorList>
            <person name="Tohno M."/>
            <person name="Tanizawa Y."/>
            <person name="Kojima Y."/>
            <person name="Sakamoto M."/>
            <person name="Ohkuma M."/>
            <person name="Kobayashi H."/>
        </authorList>
    </citation>
    <scope>NUCLEOTIDE SEQUENCE [LARGE SCALE GENOMIC DNA]</scope>
    <source>
        <strain evidence="3 4">YK48G</strain>
    </source>
</reference>
<dbReference type="CDD" id="cd05289">
    <property type="entry name" value="MDR_like_2"/>
    <property type="match status" value="1"/>
</dbReference>
<dbReference type="InterPro" id="IPR050700">
    <property type="entry name" value="YIM1/Zinc_Alcohol_DH_Fams"/>
</dbReference>
<dbReference type="Pfam" id="PF08240">
    <property type="entry name" value="ADH_N"/>
    <property type="match status" value="1"/>
</dbReference>
<accession>A0ABQ3W279</accession>
<keyword evidence="4" id="KW-1185">Reference proteome</keyword>